<dbReference type="GeneID" id="76202321"/>
<reference evidence="4 5" key="1">
    <citation type="journal article" date="2019" name="Int. J. Syst. Evol. Microbiol.">
        <title>The Global Catalogue of Microorganisms (GCM) 10K type strain sequencing project: providing services to taxonomists for standard genome sequencing and annotation.</title>
        <authorList>
            <consortium name="The Broad Institute Genomics Platform"/>
            <consortium name="The Broad Institute Genome Sequencing Center for Infectious Disease"/>
            <person name="Wu L."/>
            <person name="Ma J."/>
        </authorList>
    </citation>
    <scope>NUCLEOTIDE SEQUENCE [LARGE SCALE GENOMIC DNA]</scope>
    <source>
        <strain evidence="4 5">RDMS1</strain>
    </source>
</reference>
<evidence type="ECO:0000256" key="1">
    <source>
        <dbReference type="ARBA" id="ARBA00023229"/>
    </source>
</evidence>
<dbReference type="InterPro" id="IPR055140">
    <property type="entry name" value="Thiolase_C_2"/>
</dbReference>
<evidence type="ECO:0000259" key="3">
    <source>
        <dbReference type="Pfam" id="PF22691"/>
    </source>
</evidence>
<dbReference type="InterPro" id="IPR020616">
    <property type="entry name" value="Thiolase_N"/>
</dbReference>
<dbReference type="RefSeq" id="WP_248910880.1">
    <property type="nucleotide sequence ID" value="NZ_CP109981.1"/>
</dbReference>
<comment type="caution">
    <text evidence="4">The sequence shown here is derived from an EMBL/GenBank/DDBJ whole genome shotgun (WGS) entry which is preliminary data.</text>
</comment>
<proteinExistence type="predicted"/>
<dbReference type="Pfam" id="PF00108">
    <property type="entry name" value="Thiolase_N"/>
    <property type="match status" value="1"/>
</dbReference>
<feature type="domain" description="Thiolase C-terminal" evidence="3">
    <location>
        <begin position="246"/>
        <end position="386"/>
    </location>
</feature>
<dbReference type="Gene3D" id="3.40.47.10">
    <property type="match status" value="1"/>
</dbReference>
<dbReference type="Proteomes" id="UP001596417">
    <property type="component" value="Unassembled WGS sequence"/>
</dbReference>
<sequence>MNRVMVAGSGATEFGKHPERTGRELFAEAATSALRDASVDPDAVDVCYYGNFMGEVTDEQGHQGPLMAEQLGIKNARTTRVENACASGGYAVAEGVSAIRGGQADVALVGGMERMTHMGTTEATDGLAMAADALHEGPVGMTFPAAYALLANAYMDQYGGSREDLAAIAVKNHDHATANSRAQYQTAISRSDVLGAPMVASPLGLLDACPVTDGAAATVLVSAEFAGDHDIHTPVEITGSACAGDSIALQDRPTLNRTLAAERAALDAYDAAAIGPDDIDVAEVHDCFTIAEVLALEALQLYDPGTAIGAARREETTKEGDLPVNLSGGLKAKGHPVGATGVSQLVELTGLLTGYHPNSEHVSDATVGVTHNAGGTVASVAVHVLEVTE</sequence>
<dbReference type="PANTHER" id="PTHR42870">
    <property type="entry name" value="ACETYL-COA C-ACETYLTRANSFERASE"/>
    <property type="match status" value="1"/>
</dbReference>
<evidence type="ECO:0000313" key="5">
    <source>
        <dbReference type="Proteomes" id="UP001596417"/>
    </source>
</evidence>
<feature type="domain" description="Thiolase N-terminal" evidence="2">
    <location>
        <begin position="4"/>
        <end position="223"/>
    </location>
</feature>
<dbReference type="InterPro" id="IPR002155">
    <property type="entry name" value="Thiolase"/>
</dbReference>
<name>A0ABD5YW68_9EURY</name>
<dbReference type="EMBL" id="JBHTAX010000005">
    <property type="protein sequence ID" value="MFC7192627.1"/>
    <property type="molecule type" value="Genomic_DNA"/>
</dbReference>
<dbReference type="Pfam" id="PF22691">
    <property type="entry name" value="Thiolase_C_1"/>
    <property type="match status" value="1"/>
</dbReference>
<organism evidence="4 5">
    <name type="scientific">Halocatena marina</name>
    <dbReference type="NCBI Taxonomy" id="2934937"/>
    <lineage>
        <taxon>Archaea</taxon>
        <taxon>Methanobacteriati</taxon>
        <taxon>Methanobacteriota</taxon>
        <taxon>Stenosarchaea group</taxon>
        <taxon>Halobacteria</taxon>
        <taxon>Halobacteriales</taxon>
        <taxon>Natronomonadaceae</taxon>
        <taxon>Halocatena</taxon>
    </lineage>
</organism>
<dbReference type="GO" id="GO:0008299">
    <property type="term" value="P:isoprenoid biosynthetic process"/>
    <property type="evidence" value="ECO:0007669"/>
    <property type="project" value="UniProtKB-KW"/>
</dbReference>
<protein>
    <submittedName>
        <fullName evidence="4">Beta-ketoacyl synthase N-terminal-like domain-containing protein</fullName>
    </submittedName>
</protein>
<dbReference type="PIRSF" id="PIRSF000429">
    <property type="entry name" value="Ac-CoA_Ac_transf"/>
    <property type="match status" value="1"/>
</dbReference>
<accession>A0ABD5YW68</accession>
<dbReference type="PANTHER" id="PTHR42870:SF6">
    <property type="entry name" value="ACETYL-COA C-ACYLTRANSFERASE"/>
    <property type="match status" value="1"/>
</dbReference>
<keyword evidence="1" id="KW-0414">Isoprene biosynthesis</keyword>
<evidence type="ECO:0000313" key="4">
    <source>
        <dbReference type="EMBL" id="MFC7192627.1"/>
    </source>
</evidence>
<dbReference type="InterPro" id="IPR016039">
    <property type="entry name" value="Thiolase-like"/>
</dbReference>
<dbReference type="SUPFAM" id="SSF53901">
    <property type="entry name" value="Thiolase-like"/>
    <property type="match status" value="2"/>
</dbReference>
<gene>
    <name evidence="4" type="ORF">ACFQL7_24335</name>
</gene>
<evidence type="ECO:0000259" key="2">
    <source>
        <dbReference type="Pfam" id="PF00108"/>
    </source>
</evidence>
<dbReference type="AlphaFoldDB" id="A0ABD5YW68"/>
<dbReference type="CDD" id="cd00829">
    <property type="entry name" value="SCP-x_thiolase"/>
    <property type="match status" value="1"/>
</dbReference>
<keyword evidence="5" id="KW-1185">Reference proteome</keyword>